<dbReference type="InParanoid" id="E1ZA89"/>
<organism evidence="5">
    <name type="scientific">Chlorella variabilis</name>
    <name type="common">Green alga</name>
    <dbReference type="NCBI Taxonomy" id="554065"/>
    <lineage>
        <taxon>Eukaryota</taxon>
        <taxon>Viridiplantae</taxon>
        <taxon>Chlorophyta</taxon>
        <taxon>core chlorophytes</taxon>
        <taxon>Trebouxiophyceae</taxon>
        <taxon>Chlorellales</taxon>
        <taxon>Chlorellaceae</taxon>
        <taxon>Chlorella clade</taxon>
        <taxon>Chlorella</taxon>
    </lineage>
</organism>
<dbReference type="RefSeq" id="XP_005843522.1">
    <property type="nucleotide sequence ID" value="XM_005843460.1"/>
</dbReference>
<dbReference type="Proteomes" id="UP000008141">
    <property type="component" value="Unassembled WGS sequence"/>
</dbReference>
<dbReference type="EMBL" id="GL433864">
    <property type="protein sequence ID" value="EFN51420.1"/>
    <property type="molecule type" value="Genomic_DNA"/>
</dbReference>
<evidence type="ECO:0000313" key="4">
    <source>
        <dbReference type="EMBL" id="EFN57016.1"/>
    </source>
</evidence>
<dbReference type="KEGG" id="cvr:CHLNCDRAFT_26569"/>
<sequence length="94" mass="10336">KAPGLDGIPPDLYRRFRAPFAPILAGLFSAVASTGALPPRFHEGLITFLFKAGDRSDPAHYRPITLLGAEYRIYALILARRLGPCLPHIIDPEQ</sequence>
<accession>E1ZA89</accession>
<evidence type="ECO:0000313" key="2">
    <source>
        <dbReference type="EMBL" id="EFN52604.1"/>
    </source>
</evidence>
<evidence type="ECO:0000313" key="5">
    <source>
        <dbReference type="Proteomes" id="UP000008141"/>
    </source>
</evidence>
<dbReference type="PANTHER" id="PTHR19446">
    <property type="entry name" value="REVERSE TRANSCRIPTASES"/>
    <property type="match status" value="1"/>
</dbReference>
<dbReference type="RefSeq" id="XP_005849118.1">
    <property type="nucleotide sequence ID" value="XM_005849056.1"/>
</dbReference>
<dbReference type="OrthoDB" id="512555at2759"/>
<dbReference type="KEGG" id="cvr:CHLNCDRAFT_26263"/>
<evidence type="ECO:0008006" key="6">
    <source>
        <dbReference type="Google" id="ProtNLM"/>
    </source>
</evidence>
<dbReference type="EMBL" id="GL433853">
    <property type="protein sequence ID" value="EFN52956.1"/>
    <property type="molecule type" value="Genomic_DNA"/>
</dbReference>
<dbReference type="RefSeq" id="XP_005845058.1">
    <property type="nucleotide sequence ID" value="XM_005844996.1"/>
</dbReference>
<dbReference type="RefSeq" id="XP_005844706.1">
    <property type="nucleotide sequence ID" value="XM_005844644.1"/>
</dbReference>
<dbReference type="eggNOG" id="ENOG502RRD1">
    <property type="taxonomic scope" value="Eukaryota"/>
</dbReference>
<protein>
    <recommendedName>
        <fullName evidence="6">Reverse transcriptase domain-containing protein</fullName>
    </recommendedName>
</protein>
<dbReference type="EMBL" id="GL433855">
    <property type="protein sequence ID" value="EFN52604.1"/>
    <property type="molecule type" value="Genomic_DNA"/>
</dbReference>
<dbReference type="GeneID" id="17356725"/>
<feature type="non-terminal residue" evidence="4">
    <location>
        <position position="94"/>
    </location>
</feature>
<evidence type="ECO:0000313" key="1">
    <source>
        <dbReference type="EMBL" id="EFN51420.1"/>
    </source>
</evidence>
<gene>
    <name evidence="4" type="ORF">CHLNCDRAFT_17888</name>
    <name evidence="1" type="ORF">CHLNCDRAFT_17890</name>
    <name evidence="3" type="ORF">CHLNCDRAFT_26263</name>
    <name evidence="2" type="ORF">CHLNCDRAFT_26569</name>
</gene>
<feature type="non-terminal residue" evidence="4">
    <location>
        <position position="1"/>
    </location>
</feature>
<keyword evidence="5" id="KW-1185">Reference proteome</keyword>
<dbReference type="KEGG" id="cvr:CHLNCDRAFT_17888"/>
<dbReference type="GeneID" id="17350822"/>
<dbReference type="KEGG" id="cvr:CHLNCDRAFT_17890"/>
<dbReference type="GeneID" id="17352537"/>
<reference evidence="4 5" key="1">
    <citation type="journal article" date="2010" name="Plant Cell">
        <title>The Chlorella variabilis NC64A genome reveals adaptation to photosymbiosis, coevolution with viruses, and cryptic sex.</title>
        <authorList>
            <person name="Blanc G."/>
            <person name="Duncan G."/>
            <person name="Agarkova I."/>
            <person name="Borodovsky M."/>
            <person name="Gurnon J."/>
            <person name="Kuo A."/>
            <person name="Lindquist E."/>
            <person name="Lucas S."/>
            <person name="Pangilinan J."/>
            <person name="Polle J."/>
            <person name="Salamov A."/>
            <person name="Terry A."/>
            <person name="Yamada T."/>
            <person name="Dunigan D.D."/>
            <person name="Grigoriev I.V."/>
            <person name="Claverie J.M."/>
            <person name="Van Etten J.L."/>
        </authorList>
    </citation>
    <scope>NUCLEOTIDE SEQUENCE [LARGE SCALE GENOMIC DNA]</scope>
    <source>
        <strain evidence="4 5">NC64A</strain>
    </source>
</reference>
<dbReference type="GeneID" id="17352011"/>
<evidence type="ECO:0000313" key="3">
    <source>
        <dbReference type="EMBL" id="EFN52956.1"/>
    </source>
</evidence>
<name>E1ZA89_CHLVA</name>
<proteinExistence type="predicted"/>
<dbReference type="AlphaFoldDB" id="E1ZA89"/>
<dbReference type="EMBL" id="GL433840">
    <property type="protein sequence ID" value="EFN57016.1"/>
    <property type="molecule type" value="Genomic_DNA"/>
</dbReference>